<proteinExistence type="inferred from homology"/>
<dbReference type="Gene3D" id="2.60.40.10">
    <property type="entry name" value="Immunoglobulins"/>
    <property type="match status" value="1"/>
</dbReference>
<evidence type="ECO:0000256" key="3">
    <source>
        <dbReference type="ARBA" id="ARBA00023277"/>
    </source>
</evidence>
<dbReference type="InterPro" id="IPR026891">
    <property type="entry name" value="Fn3-like"/>
</dbReference>
<sequence>MHKFLLIITIVLLVACSSKRKENTLENTAHSKIQLEAKVDSLIKSMPLEEKIAQLQGIWMKDLMDGKKLSLDSCRTKIPYGIGYLAQFSGNLKTNPTELKIAIADLQDYLINETKSKIPAIFSEEAISGFSTKGATTLPQQIGMGCSWNPDLIEKNSNNTSKLMRSVGATHVLSPMLDICRNAHWGRIEESFGEEPYLTASMGLAFVKGMQTNNLKNGVATTIKHFAGYGYKGDFDEKNFYEETLLPHEVAIKLGNAQNAMAGYHQIKGIPCSANQELLTTILREELGFNGVVVSDFWSVKQVFSKYKHAKTEPEAGILSLKAGLDVELPFGMSFPYLKNEINKGTISISVIDKALKRVLISKGNLGLLEYKRPETNPVDLDPPANRILAYKAACEAIVLLKNNGILPLSKNTKKLAVVGPNANAVQSLLGDYTHQSLSTFFRSEPVDPNNPKLVTLLEGLQNKLGTTTEINFERGCDWTKINNKQPNEKIGDERIKKFAYIGVKDFPEPNTKRALKIAAESDVIIAAMGEHLYLVGEGRDRKDIHLPGEQATFVKQLQATGKPVILVIFGGRPQIITELAPKCAAIIQAWFPGEEGGNALTDIITGKVNPSAKLTVTYPKHNEQAPIVYSKGYDKNDMPMYPFGYGLSYASFKYANLKMPETVSINTKKIPLTFTITNNSAYNGAEIAQLYITPPKENTHLEPIELKGFTKVYLEKGATKTIEFLVSPQQLAYYKNKQWVIDPGVYKFKIGASCLDIKLSGKITINGKQVILKERNEFFSKNNIISN</sequence>
<dbReference type="RefSeq" id="WP_147130680.1">
    <property type="nucleotide sequence ID" value="NZ_VOSC01000005.1"/>
</dbReference>
<dbReference type="GO" id="GO:0004553">
    <property type="term" value="F:hydrolase activity, hydrolyzing O-glycosyl compounds"/>
    <property type="evidence" value="ECO:0007669"/>
    <property type="project" value="InterPro"/>
</dbReference>
<dbReference type="InterPro" id="IPR036962">
    <property type="entry name" value="Glyco_hydro_3_N_sf"/>
</dbReference>
<dbReference type="Gene3D" id="3.20.20.300">
    <property type="entry name" value="Glycoside hydrolase, family 3, N-terminal domain"/>
    <property type="match status" value="1"/>
</dbReference>
<dbReference type="Pfam" id="PF01915">
    <property type="entry name" value="Glyco_hydro_3_C"/>
    <property type="match status" value="1"/>
</dbReference>
<keyword evidence="2 4" id="KW-0378">Hydrolase</keyword>
<comment type="caution">
    <text evidence="6">The sequence shown here is derived from an EMBL/GenBank/DDBJ whole genome shotgun (WGS) entry which is preliminary data.</text>
</comment>
<dbReference type="GO" id="GO:0005975">
    <property type="term" value="P:carbohydrate metabolic process"/>
    <property type="evidence" value="ECO:0007669"/>
    <property type="project" value="InterPro"/>
</dbReference>
<dbReference type="AlphaFoldDB" id="A0A5C7B5V6"/>
<dbReference type="InterPro" id="IPR036881">
    <property type="entry name" value="Glyco_hydro_3_C_sf"/>
</dbReference>
<dbReference type="PRINTS" id="PR00133">
    <property type="entry name" value="GLHYDRLASE3"/>
</dbReference>
<dbReference type="SUPFAM" id="SSF52279">
    <property type="entry name" value="Beta-D-glucan exohydrolase, C-terminal domain"/>
    <property type="match status" value="1"/>
</dbReference>
<dbReference type="Pfam" id="PF14310">
    <property type="entry name" value="Fn3-like"/>
    <property type="match status" value="1"/>
</dbReference>
<dbReference type="Proteomes" id="UP000321790">
    <property type="component" value="Unassembled WGS sequence"/>
</dbReference>
<dbReference type="Gene3D" id="3.40.50.1700">
    <property type="entry name" value="Glycoside hydrolase family 3 C-terminal domain"/>
    <property type="match status" value="1"/>
</dbReference>
<organism evidence="6 7">
    <name type="scientific">Seonamhaeicola algicola</name>
    <dbReference type="NCBI Taxonomy" id="1719036"/>
    <lineage>
        <taxon>Bacteria</taxon>
        <taxon>Pseudomonadati</taxon>
        <taxon>Bacteroidota</taxon>
        <taxon>Flavobacteriia</taxon>
        <taxon>Flavobacteriales</taxon>
        <taxon>Flavobacteriaceae</taxon>
    </lineage>
</organism>
<dbReference type="OrthoDB" id="9805821at2"/>
<evidence type="ECO:0000313" key="6">
    <source>
        <dbReference type="EMBL" id="TXE15189.1"/>
    </source>
</evidence>
<dbReference type="PANTHER" id="PTHR42715">
    <property type="entry name" value="BETA-GLUCOSIDASE"/>
    <property type="match status" value="1"/>
</dbReference>
<keyword evidence="4" id="KW-0326">Glycosidase</keyword>
<evidence type="ECO:0000313" key="7">
    <source>
        <dbReference type="Proteomes" id="UP000321790"/>
    </source>
</evidence>
<keyword evidence="7" id="KW-1185">Reference proteome</keyword>
<gene>
    <name evidence="6" type="ORF">FUA26_01385</name>
</gene>
<accession>A0A5C7B5V6</accession>
<evidence type="ECO:0000259" key="5">
    <source>
        <dbReference type="SMART" id="SM01217"/>
    </source>
</evidence>
<dbReference type="InterPro" id="IPR019800">
    <property type="entry name" value="Glyco_hydro_3_AS"/>
</dbReference>
<dbReference type="InterPro" id="IPR002772">
    <property type="entry name" value="Glyco_hydro_3_C"/>
</dbReference>
<dbReference type="InterPro" id="IPR001764">
    <property type="entry name" value="Glyco_hydro_3_N"/>
</dbReference>
<evidence type="ECO:0000256" key="1">
    <source>
        <dbReference type="ARBA" id="ARBA00005336"/>
    </source>
</evidence>
<evidence type="ECO:0000256" key="2">
    <source>
        <dbReference type="ARBA" id="ARBA00022801"/>
    </source>
</evidence>
<dbReference type="PROSITE" id="PS51257">
    <property type="entry name" value="PROKAR_LIPOPROTEIN"/>
    <property type="match status" value="1"/>
</dbReference>
<feature type="domain" description="Fibronectin type III-like" evidence="5">
    <location>
        <begin position="687"/>
        <end position="755"/>
    </location>
</feature>
<evidence type="ECO:0000256" key="4">
    <source>
        <dbReference type="RuleBase" id="RU361161"/>
    </source>
</evidence>
<dbReference type="EMBL" id="VOSC01000005">
    <property type="protein sequence ID" value="TXE15189.1"/>
    <property type="molecule type" value="Genomic_DNA"/>
</dbReference>
<dbReference type="PANTHER" id="PTHR42715:SF10">
    <property type="entry name" value="BETA-GLUCOSIDASE"/>
    <property type="match status" value="1"/>
</dbReference>
<name>A0A5C7B5V6_9FLAO</name>
<dbReference type="SUPFAM" id="SSF51445">
    <property type="entry name" value="(Trans)glycosidases"/>
    <property type="match status" value="1"/>
</dbReference>
<dbReference type="Pfam" id="PF00933">
    <property type="entry name" value="Glyco_hydro_3"/>
    <property type="match status" value="1"/>
</dbReference>
<dbReference type="InterPro" id="IPR017853">
    <property type="entry name" value="GH"/>
</dbReference>
<comment type="similarity">
    <text evidence="1 4">Belongs to the glycosyl hydrolase 3 family.</text>
</comment>
<dbReference type="PROSITE" id="PS00775">
    <property type="entry name" value="GLYCOSYL_HYDROL_F3"/>
    <property type="match status" value="1"/>
</dbReference>
<reference evidence="7" key="1">
    <citation type="submission" date="2019-08" db="EMBL/GenBank/DDBJ databases">
        <title>Seonamhaeicola sediminis sp. nov., isolated from marine sediment.</title>
        <authorList>
            <person name="Cao W.R."/>
        </authorList>
    </citation>
    <scope>NUCLEOTIDE SEQUENCE [LARGE SCALE GENOMIC DNA]</scope>
    <source>
        <strain evidence="7">Gy8</strain>
    </source>
</reference>
<dbReference type="InterPro" id="IPR013783">
    <property type="entry name" value="Ig-like_fold"/>
</dbReference>
<dbReference type="SMART" id="SM01217">
    <property type="entry name" value="Fn3_like"/>
    <property type="match status" value="1"/>
</dbReference>
<protein>
    <submittedName>
        <fullName evidence="6">Beta-glucosidase</fullName>
    </submittedName>
</protein>
<keyword evidence="3" id="KW-0119">Carbohydrate metabolism</keyword>
<dbReference type="InterPro" id="IPR050288">
    <property type="entry name" value="Cellulose_deg_GH3"/>
</dbReference>